<protein>
    <recommendedName>
        <fullName evidence="3 5">Flagellar hook-basal body complex protein FliE</fullName>
    </recommendedName>
</protein>
<evidence type="ECO:0000256" key="4">
    <source>
        <dbReference type="ARBA" id="ARBA00023143"/>
    </source>
</evidence>
<sequence>MSLSIDSTAASASILKQLNDMQSQLQTLARQATPQTAHVQSETDETAQVAINDTKPAAKASESIGQFQAMLQNAFEDMNILQNTSSVMQSRFDVGDRSLSLADVMIASQKASLSFEATLQIRNKMVDAYKSIMQMNV</sequence>
<dbReference type="GO" id="GO:0071973">
    <property type="term" value="P:bacterial-type flagellum-dependent cell motility"/>
    <property type="evidence" value="ECO:0007669"/>
    <property type="project" value="InterPro"/>
</dbReference>
<dbReference type="GO" id="GO:0005198">
    <property type="term" value="F:structural molecule activity"/>
    <property type="evidence" value="ECO:0007669"/>
    <property type="project" value="UniProtKB-UniRule"/>
</dbReference>
<dbReference type="PANTHER" id="PTHR34653">
    <property type="match status" value="1"/>
</dbReference>
<evidence type="ECO:0000256" key="2">
    <source>
        <dbReference type="ARBA" id="ARBA00009272"/>
    </source>
</evidence>
<keyword evidence="6" id="KW-0282">Flagellum</keyword>
<dbReference type="AlphaFoldDB" id="A0A2X0VC47"/>
<dbReference type="RefSeq" id="WP_218564280.1">
    <property type="nucleotide sequence ID" value="NZ_UAPU01000007.1"/>
</dbReference>
<gene>
    <name evidence="5 6" type="primary">fliE</name>
    <name evidence="6" type="ORF">NCTC13093_02177</name>
</gene>
<keyword evidence="6" id="KW-0966">Cell projection</keyword>
<keyword evidence="4 5" id="KW-0975">Bacterial flagellum</keyword>
<dbReference type="Proteomes" id="UP000250086">
    <property type="component" value="Unassembled WGS sequence"/>
</dbReference>
<dbReference type="GO" id="GO:0009425">
    <property type="term" value="C:bacterial-type flagellum basal body"/>
    <property type="evidence" value="ECO:0007669"/>
    <property type="project" value="UniProtKB-SubCell"/>
</dbReference>
<reference evidence="6 7" key="1">
    <citation type="submission" date="2018-06" db="EMBL/GenBank/DDBJ databases">
        <authorList>
            <consortium name="Pathogen Informatics"/>
            <person name="Doyle S."/>
        </authorList>
    </citation>
    <scope>NUCLEOTIDE SEQUENCE [LARGE SCALE GENOMIC DNA]</scope>
    <source>
        <strain evidence="6 7">NCTC13093</strain>
    </source>
</reference>
<proteinExistence type="inferred from homology"/>
<comment type="similarity">
    <text evidence="2 5">Belongs to the FliE family.</text>
</comment>
<dbReference type="Pfam" id="PF02049">
    <property type="entry name" value="FliE"/>
    <property type="match status" value="1"/>
</dbReference>
<dbReference type="PANTHER" id="PTHR34653:SF1">
    <property type="entry name" value="FLAGELLAR HOOK-BASAL BODY COMPLEX PROTEIN FLIE"/>
    <property type="match status" value="1"/>
</dbReference>
<dbReference type="InterPro" id="IPR001624">
    <property type="entry name" value="FliE"/>
</dbReference>
<comment type="subcellular location">
    <subcellularLocation>
        <location evidence="1 5">Bacterial flagellum basal body</location>
    </subcellularLocation>
</comment>
<keyword evidence="6" id="KW-0969">Cilium</keyword>
<dbReference type="NCBIfam" id="TIGR00205">
    <property type="entry name" value="fliE"/>
    <property type="match status" value="1"/>
</dbReference>
<dbReference type="GO" id="GO:0003774">
    <property type="term" value="F:cytoskeletal motor activity"/>
    <property type="evidence" value="ECO:0007669"/>
    <property type="project" value="InterPro"/>
</dbReference>
<keyword evidence="7" id="KW-1185">Reference proteome</keyword>
<dbReference type="HAMAP" id="MF_00724">
    <property type="entry name" value="FliE"/>
    <property type="match status" value="1"/>
</dbReference>
<name>A0A2X0VC47_9GAMM</name>
<evidence type="ECO:0000256" key="5">
    <source>
        <dbReference type="HAMAP-Rule" id="MF_00724"/>
    </source>
</evidence>
<dbReference type="EMBL" id="UAPV01000001">
    <property type="protein sequence ID" value="SPT70756.1"/>
    <property type="molecule type" value="Genomic_DNA"/>
</dbReference>
<evidence type="ECO:0000313" key="6">
    <source>
        <dbReference type="EMBL" id="SPT70756.1"/>
    </source>
</evidence>
<evidence type="ECO:0000313" key="7">
    <source>
        <dbReference type="Proteomes" id="UP000250086"/>
    </source>
</evidence>
<evidence type="ECO:0000256" key="3">
    <source>
        <dbReference type="ARBA" id="ARBA00018024"/>
    </source>
</evidence>
<accession>A0A2X0VC47</accession>
<dbReference type="PRINTS" id="PR01006">
    <property type="entry name" value="FLGHOOKFLIE"/>
</dbReference>
<evidence type="ECO:0000256" key="1">
    <source>
        <dbReference type="ARBA" id="ARBA00004117"/>
    </source>
</evidence>
<organism evidence="6 7">
    <name type="scientific">Anaerobiospirillum thomasii</name>
    <dbReference type="NCBI Taxonomy" id="179995"/>
    <lineage>
        <taxon>Bacteria</taxon>
        <taxon>Pseudomonadati</taxon>
        <taxon>Pseudomonadota</taxon>
        <taxon>Gammaproteobacteria</taxon>
        <taxon>Aeromonadales</taxon>
        <taxon>Succinivibrionaceae</taxon>
        <taxon>Anaerobiospirillum</taxon>
    </lineage>
</organism>